<protein>
    <submittedName>
        <fullName evidence="1">Uncharacterized protein</fullName>
    </submittedName>
</protein>
<proteinExistence type="predicted"/>
<evidence type="ECO:0000313" key="1">
    <source>
        <dbReference type="EMBL" id="MDQ0361560.1"/>
    </source>
</evidence>
<dbReference type="Proteomes" id="UP001230220">
    <property type="component" value="Unassembled WGS sequence"/>
</dbReference>
<accession>A0ABU0E429</accession>
<dbReference type="RefSeq" id="WP_307408401.1">
    <property type="nucleotide sequence ID" value="NZ_JAUSUR010000004.1"/>
</dbReference>
<evidence type="ECO:0000313" key="2">
    <source>
        <dbReference type="Proteomes" id="UP001230220"/>
    </source>
</evidence>
<comment type="caution">
    <text evidence="1">The sequence shown here is derived from an EMBL/GenBank/DDBJ whole genome shotgun (WGS) entry which is preliminary data.</text>
</comment>
<name>A0ABU0E429_9FIRM</name>
<sequence>MNLELGNRSEGYWKSRVVMMIESINKIATSSERIDIKVIEAQLNETNIYMHMTMYYYYVGLYEALVATICNEQVR</sequence>
<keyword evidence="2" id="KW-1185">Reference proteome</keyword>
<organism evidence="1 2">
    <name type="scientific">Breznakia pachnodae</name>
    <dbReference type="NCBI Taxonomy" id="265178"/>
    <lineage>
        <taxon>Bacteria</taxon>
        <taxon>Bacillati</taxon>
        <taxon>Bacillota</taxon>
        <taxon>Erysipelotrichia</taxon>
        <taxon>Erysipelotrichales</taxon>
        <taxon>Erysipelotrichaceae</taxon>
        <taxon>Breznakia</taxon>
    </lineage>
</organism>
<dbReference type="EMBL" id="JAUSUR010000004">
    <property type="protein sequence ID" value="MDQ0361560.1"/>
    <property type="molecule type" value="Genomic_DNA"/>
</dbReference>
<reference evidence="1 2" key="1">
    <citation type="submission" date="2023-07" db="EMBL/GenBank/DDBJ databases">
        <title>Genomic Encyclopedia of Type Strains, Phase IV (KMG-IV): sequencing the most valuable type-strain genomes for metagenomic binning, comparative biology and taxonomic classification.</title>
        <authorList>
            <person name="Goeker M."/>
        </authorList>
    </citation>
    <scope>NUCLEOTIDE SEQUENCE [LARGE SCALE GENOMIC DNA]</scope>
    <source>
        <strain evidence="1 2">DSM 16784</strain>
    </source>
</reference>
<gene>
    <name evidence="1" type="ORF">J2S15_002310</name>
</gene>